<dbReference type="NCBIfam" id="NF004347">
    <property type="entry name" value="PRK05728.1-4"/>
    <property type="match status" value="1"/>
</dbReference>
<evidence type="ECO:0000313" key="2">
    <source>
        <dbReference type="Proteomes" id="UP000282957"/>
    </source>
</evidence>
<accession>A0A437MPE7</accession>
<dbReference type="GO" id="GO:0003887">
    <property type="term" value="F:DNA-directed DNA polymerase activity"/>
    <property type="evidence" value="ECO:0007669"/>
    <property type="project" value="InterPro"/>
</dbReference>
<comment type="caution">
    <text evidence="1">The sequence shown here is derived from an EMBL/GenBank/DDBJ whole genome shotgun (WGS) entry which is preliminary data.</text>
</comment>
<dbReference type="OrthoDB" id="9795973at2"/>
<dbReference type="GO" id="GO:0032298">
    <property type="term" value="P:positive regulation of DNA-templated DNA replication initiation"/>
    <property type="evidence" value="ECO:0007669"/>
    <property type="project" value="TreeGrafter"/>
</dbReference>
<sequence>MAEIGFYHLTRSSPEQALPKLLGRVLSLPGRAVLLCASEERLQHIDSTLWLSQDPDWLPHGTPATGNADLQPIWITTEDAPAPNGARHLFLMEGAESAHLAEYDRVFDLFDGNDEGAVQAARNRWRAGKAAGHTLAYWQQGPKGWEKKA</sequence>
<dbReference type="GO" id="GO:0003677">
    <property type="term" value="F:DNA binding"/>
    <property type="evidence" value="ECO:0007669"/>
    <property type="project" value="InterPro"/>
</dbReference>
<evidence type="ECO:0000313" key="1">
    <source>
        <dbReference type="EMBL" id="RVT99524.1"/>
    </source>
</evidence>
<protein>
    <submittedName>
        <fullName evidence="1">DNA polymerase III subunit chi</fullName>
    </submittedName>
</protein>
<organism evidence="1 2">
    <name type="scientific">Rhodovarius crocodyli</name>
    <dbReference type="NCBI Taxonomy" id="1979269"/>
    <lineage>
        <taxon>Bacteria</taxon>
        <taxon>Pseudomonadati</taxon>
        <taxon>Pseudomonadota</taxon>
        <taxon>Alphaproteobacteria</taxon>
        <taxon>Acetobacterales</taxon>
        <taxon>Roseomonadaceae</taxon>
        <taxon>Rhodovarius</taxon>
    </lineage>
</organism>
<dbReference type="PANTHER" id="PTHR38767:SF1">
    <property type="entry name" value="DNA POLYMERASE III SUBUNIT CHI"/>
    <property type="match status" value="1"/>
</dbReference>
<keyword evidence="2" id="KW-1185">Reference proteome</keyword>
<name>A0A437MPE7_9PROT</name>
<dbReference type="Pfam" id="PF04364">
    <property type="entry name" value="DNA_pol3_chi"/>
    <property type="match status" value="1"/>
</dbReference>
<dbReference type="EMBL" id="SACL01000001">
    <property type="protein sequence ID" value="RVT99524.1"/>
    <property type="molecule type" value="Genomic_DNA"/>
</dbReference>
<dbReference type="SUPFAM" id="SSF102400">
    <property type="entry name" value="DNA polymerase III chi subunit"/>
    <property type="match status" value="1"/>
</dbReference>
<dbReference type="GO" id="GO:0006260">
    <property type="term" value="P:DNA replication"/>
    <property type="evidence" value="ECO:0007669"/>
    <property type="project" value="InterPro"/>
</dbReference>
<dbReference type="InterPro" id="IPR007459">
    <property type="entry name" value="DNA_pol3_chi"/>
</dbReference>
<dbReference type="InterPro" id="IPR036768">
    <property type="entry name" value="PolIII_chi_sf"/>
</dbReference>
<dbReference type="RefSeq" id="WP_127786418.1">
    <property type="nucleotide sequence ID" value="NZ_SACL01000001.1"/>
</dbReference>
<proteinExistence type="predicted"/>
<gene>
    <name evidence="1" type="ORF">EOD42_05415</name>
</gene>
<dbReference type="Proteomes" id="UP000282957">
    <property type="component" value="Unassembled WGS sequence"/>
</dbReference>
<dbReference type="PANTHER" id="PTHR38767">
    <property type="entry name" value="DNA POLYMERASE III SUBUNIT CHI"/>
    <property type="match status" value="1"/>
</dbReference>
<dbReference type="Gene3D" id="3.40.50.10110">
    <property type="entry name" value="DNA polymerase III subunit chi"/>
    <property type="match status" value="1"/>
</dbReference>
<reference evidence="1 2" key="1">
    <citation type="submission" date="2019-01" db="EMBL/GenBank/DDBJ databases">
        <authorList>
            <person name="Chen W.-M."/>
        </authorList>
    </citation>
    <scope>NUCLEOTIDE SEQUENCE [LARGE SCALE GENOMIC DNA]</scope>
    <source>
        <strain evidence="1 2">CCP-6</strain>
    </source>
</reference>
<dbReference type="AlphaFoldDB" id="A0A437MPE7"/>